<sequence length="172" mass="19311">MPILLITPVLYGPLACIRRQRRRLDADLGLDTNNYTPTTNQSAAARHRVRVSRIEAQHFVYNSIAVPRPSATSIAVSADVSHKVTEVYERKPTLPSTFPNAHRHMHGLGLRQPPHSAGPPLEKCSPLPLLFLRSSYADGQDDRHVNRFVLPWRIRTHFADPLSVQAFSPRAV</sequence>
<dbReference type="EMBL" id="JBBPDW010000010">
    <property type="protein sequence ID" value="KAK7548780.1"/>
    <property type="molecule type" value="Genomic_DNA"/>
</dbReference>
<organism evidence="1 2">
    <name type="scientific">Phyllosticta citricarpa</name>
    <dbReference type="NCBI Taxonomy" id="55181"/>
    <lineage>
        <taxon>Eukaryota</taxon>
        <taxon>Fungi</taxon>
        <taxon>Dikarya</taxon>
        <taxon>Ascomycota</taxon>
        <taxon>Pezizomycotina</taxon>
        <taxon>Dothideomycetes</taxon>
        <taxon>Dothideomycetes incertae sedis</taxon>
        <taxon>Botryosphaeriales</taxon>
        <taxon>Phyllostictaceae</taxon>
        <taxon>Phyllosticta</taxon>
    </lineage>
</organism>
<reference evidence="1 2" key="1">
    <citation type="submission" date="2024-04" db="EMBL/GenBank/DDBJ databases">
        <title>Phyllosticta paracitricarpa is synonymous to the EU quarantine fungus P. citricarpa based on phylogenomic analyses.</title>
        <authorList>
            <consortium name="Lawrence Berkeley National Laboratory"/>
            <person name="Van Ingen-Buijs V.A."/>
            <person name="Van Westerhoven A.C."/>
            <person name="Haridas S."/>
            <person name="Skiadas P."/>
            <person name="Martin F."/>
            <person name="Groenewald J.Z."/>
            <person name="Crous P.W."/>
            <person name="Seidl M.F."/>
        </authorList>
    </citation>
    <scope>NUCLEOTIDE SEQUENCE [LARGE SCALE GENOMIC DNA]</scope>
    <source>
        <strain evidence="1 2">CBS 122670</strain>
    </source>
</reference>
<keyword evidence="2" id="KW-1185">Reference proteome</keyword>
<gene>
    <name evidence="1" type="ORF">IWX46DRAFT_579976</name>
</gene>
<name>A0ABR1MGM1_9PEZI</name>
<proteinExistence type="predicted"/>
<comment type="caution">
    <text evidence="1">The sequence shown here is derived from an EMBL/GenBank/DDBJ whole genome shotgun (WGS) entry which is preliminary data.</text>
</comment>
<accession>A0ABR1MGM1</accession>
<evidence type="ECO:0000313" key="1">
    <source>
        <dbReference type="EMBL" id="KAK7548780.1"/>
    </source>
</evidence>
<evidence type="ECO:0000313" key="2">
    <source>
        <dbReference type="Proteomes" id="UP001365128"/>
    </source>
</evidence>
<dbReference type="Proteomes" id="UP001365128">
    <property type="component" value="Unassembled WGS sequence"/>
</dbReference>
<protein>
    <submittedName>
        <fullName evidence="1">Uncharacterized protein</fullName>
    </submittedName>
</protein>